<keyword evidence="1" id="KW-1133">Transmembrane helix</keyword>
<protein>
    <submittedName>
        <fullName evidence="3">Gag-Pol polyprotein</fullName>
    </submittedName>
</protein>
<keyword evidence="1" id="KW-0472">Membrane</keyword>
<evidence type="ECO:0000256" key="1">
    <source>
        <dbReference type="SAM" id="Phobius"/>
    </source>
</evidence>
<dbReference type="PROSITE" id="PS50994">
    <property type="entry name" value="INTEGRASE"/>
    <property type="match status" value="1"/>
</dbReference>
<dbReference type="InterPro" id="IPR050951">
    <property type="entry name" value="Retrovirus_Pol_polyprotein"/>
</dbReference>
<sequence length="277" mass="31739">MKSHTYTRLLADVSFQNNTSVAGFTHKSQLITHQLLFFPMLVAMLGYLWKAFANFLSTLVKLEFHCTLFSGILKEMRKNQRLEKNHQKLFVAYVDIMDRIEQPGRYWIVGFISPPFSKMSTISLPPLSSAKEQERPSPVGMRCSSNPFFSMRYSMTRVLISWVHFLFYGYAYTLLAIDYVSKGVEAKATKTNDAKVVNFVRSHIFCNFCVPKALVSDQGSHFYNKTMSTLLEKYGVVHRAATTYHPQTNGQAEVFNREIKQILHKVAHPNKKIGANC</sequence>
<keyword evidence="4" id="KW-1185">Reference proteome</keyword>
<dbReference type="Gene3D" id="3.30.420.10">
    <property type="entry name" value="Ribonuclease H-like superfamily/Ribonuclease H"/>
    <property type="match status" value="1"/>
</dbReference>
<keyword evidence="1" id="KW-0812">Transmembrane</keyword>
<dbReference type="InterPro" id="IPR001584">
    <property type="entry name" value="Integrase_cat-core"/>
</dbReference>
<dbReference type="EMBL" id="QJKJ01001190">
    <property type="protein sequence ID" value="RDY08879.1"/>
    <property type="molecule type" value="Genomic_DNA"/>
</dbReference>
<dbReference type="Proteomes" id="UP000257109">
    <property type="component" value="Unassembled WGS sequence"/>
</dbReference>
<feature type="non-terminal residue" evidence="3">
    <location>
        <position position="1"/>
    </location>
</feature>
<dbReference type="InterPro" id="IPR036397">
    <property type="entry name" value="RNaseH_sf"/>
</dbReference>
<feature type="domain" description="Integrase catalytic" evidence="2">
    <location>
        <begin position="132"/>
        <end position="277"/>
    </location>
</feature>
<dbReference type="PANTHER" id="PTHR37984:SF5">
    <property type="entry name" value="PROTEIN NYNRIN-LIKE"/>
    <property type="match status" value="1"/>
</dbReference>
<dbReference type="PANTHER" id="PTHR37984">
    <property type="entry name" value="PROTEIN CBG26694"/>
    <property type="match status" value="1"/>
</dbReference>
<organism evidence="3 4">
    <name type="scientific">Mucuna pruriens</name>
    <name type="common">Velvet bean</name>
    <name type="synonym">Dolichos pruriens</name>
    <dbReference type="NCBI Taxonomy" id="157652"/>
    <lineage>
        <taxon>Eukaryota</taxon>
        <taxon>Viridiplantae</taxon>
        <taxon>Streptophyta</taxon>
        <taxon>Embryophyta</taxon>
        <taxon>Tracheophyta</taxon>
        <taxon>Spermatophyta</taxon>
        <taxon>Magnoliopsida</taxon>
        <taxon>eudicotyledons</taxon>
        <taxon>Gunneridae</taxon>
        <taxon>Pentapetalae</taxon>
        <taxon>rosids</taxon>
        <taxon>fabids</taxon>
        <taxon>Fabales</taxon>
        <taxon>Fabaceae</taxon>
        <taxon>Papilionoideae</taxon>
        <taxon>50 kb inversion clade</taxon>
        <taxon>NPAAA clade</taxon>
        <taxon>indigoferoid/millettioid clade</taxon>
        <taxon>Phaseoleae</taxon>
        <taxon>Mucuna</taxon>
    </lineage>
</organism>
<reference evidence="3" key="1">
    <citation type="submission" date="2018-05" db="EMBL/GenBank/DDBJ databases">
        <title>Draft genome of Mucuna pruriens seed.</title>
        <authorList>
            <person name="Nnadi N.E."/>
            <person name="Vos R."/>
            <person name="Hasami M.H."/>
            <person name="Devisetty U.K."/>
            <person name="Aguiy J.C."/>
        </authorList>
    </citation>
    <scope>NUCLEOTIDE SEQUENCE [LARGE SCALE GENOMIC DNA]</scope>
    <source>
        <strain evidence="3">JCA_2017</strain>
    </source>
</reference>
<evidence type="ECO:0000259" key="2">
    <source>
        <dbReference type="PROSITE" id="PS50994"/>
    </source>
</evidence>
<dbReference type="InterPro" id="IPR012337">
    <property type="entry name" value="RNaseH-like_sf"/>
</dbReference>
<dbReference type="AlphaFoldDB" id="A0A371I1I8"/>
<dbReference type="GO" id="GO:0003676">
    <property type="term" value="F:nucleic acid binding"/>
    <property type="evidence" value="ECO:0007669"/>
    <property type="project" value="InterPro"/>
</dbReference>
<gene>
    <name evidence="3" type="primary">gag-pol</name>
    <name evidence="3" type="ORF">CR513_06848</name>
</gene>
<accession>A0A371I1I8</accession>
<evidence type="ECO:0000313" key="3">
    <source>
        <dbReference type="EMBL" id="RDY08879.1"/>
    </source>
</evidence>
<feature type="transmembrane region" description="Helical" evidence="1">
    <location>
        <begin position="30"/>
        <end position="49"/>
    </location>
</feature>
<dbReference type="GO" id="GO:0015074">
    <property type="term" value="P:DNA integration"/>
    <property type="evidence" value="ECO:0007669"/>
    <property type="project" value="InterPro"/>
</dbReference>
<comment type="caution">
    <text evidence="3">The sequence shown here is derived from an EMBL/GenBank/DDBJ whole genome shotgun (WGS) entry which is preliminary data.</text>
</comment>
<name>A0A371I1I8_MUCPR</name>
<feature type="transmembrane region" description="Helical" evidence="1">
    <location>
        <begin position="158"/>
        <end position="177"/>
    </location>
</feature>
<proteinExistence type="predicted"/>
<dbReference type="SUPFAM" id="SSF53098">
    <property type="entry name" value="Ribonuclease H-like"/>
    <property type="match status" value="1"/>
</dbReference>
<evidence type="ECO:0000313" key="4">
    <source>
        <dbReference type="Proteomes" id="UP000257109"/>
    </source>
</evidence>